<name>A0A9D4FUG5_DREPO</name>
<sequence>MSPYTATCCHRDLYGVSPGPANLLQVEGPVRRLVLPTLNLQRRCIHTHCHEGGPVCVHLSVLMIETLQL</sequence>
<dbReference type="Proteomes" id="UP000828390">
    <property type="component" value="Unassembled WGS sequence"/>
</dbReference>
<comment type="caution">
    <text evidence="1">The sequence shown here is derived from an EMBL/GenBank/DDBJ whole genome shotgun (WGS) entry which is preliminary data.</text>
</comment>
<evidence type="ECO:0000313" key="2">
    <source>
        <dbReference type="Proteomes" id="UP000828390"/>
    </source>
</evidence>
<proteinExistence type="predicted"/>
<dbReference type="AlphaFoldDB" id="A0A9D4FUG5"/>
<organism evidence="1 2">
    <name type="scientific">Dreissena polymorpha</name>
    <name type="common">Zebra mussel</name>
    <name type="synonym">Mytilus polymorpha</name>
    <dbReference type="NCBI Taxonomy" id="45954"/>
    <lineage>
        <taxon>Eukaryota</taxon>
        <taxon>Metazoa</taxon>
        <taxon>Spiralia</taxon>
        <taxon>Lophotrochozoa</taxon>
        <taxon>Mollusca</taxon>
        <taxon>Bivalvia</taxon>
        <taxon>Autobranchia</taxon>
        <taxon>Heteroconchia</taxon>
        <taxon>Euheterodonta</taxon>
        <taxon>Imparidentia</taxon>
        <taxon>Neoheterodontei</taxon>
        <taxon>Myida</taxon>
        <taxon>Dreissenoidea</taxon>
        <taxon>Dreissenidae</taxon>
        <taxon>Dreissena</taxon>
    </lineage>
</organism>
<gene>
    <name evidence="1" type="ORF">DPMN_133537</name>
</gene>
<accession>A0A9D4FUG5</accession>
<reference evidence="1" key="2">
    <citation type="submission" date="2020-11" db="EMBL/GenBank/DDBJ databases">
        <authorList>
            <person name="McCartney M.A."/>
            <person name="Auch B."/>
            <person name="Kono T."/>
            <person name="Mallez S."/>
            <person name="Becker A."/>
            <person name="Gohl D.M."/>
            <person name="Silverstein K.A.T."/>
            <person name="Koren S."/>
            <person name="Bechman K.B."/>
            <person name="Herman A."/>
            <person name="Abrahante J.E."/>
            <person name="Garbe J."/>
        </authorList>
    </citation>
    <scope>NUCLEOTIDE SEQUENCE</scope>
    <source>
        <strain evidence="1">Duluth1</strain>
        <tissue evidence="1">Whole animal</tissue>
    </source>
</reference>
<protein>
    <submittedName>
        <fullName evidence="1">Uncharacterized protein</fullName>
    </submittedName>
</protein>
<reference evidence="1" key="1">
    <citation type="journal article" date="2019" name="bioRxiv">
        <title>The Genome of the Zebra Mussel, Dreissena polymorpha: A Resource for Invasive Species Research.</title>
        <authorList>
            <person name="McCartney M.A."/>
            <person name="Auch B."/>
            <person name="Kono T."/>
            <person name="Mallez S."/>
            <person name="Zhang Y."/>
            <person name="Obille A."/>
            <person name="Becker A."/>
            <person name="Abrahante J.E."/>
            <person name="Garbe J."/>
            <person name="Badalamenti J.P."/>
            <person name="Herman A."/>
            <person name="Mangelson H."/>
            <person name="Liachko I."/>
            <person name="Sullivan S."/>
            <person name="Sone E.D."/>
            <person name="Koren S."/>
            <person name="Silverstein K.A.T."/>
            <person name="Beckman K.B."/>
            <person name="Gohl D.M."/>
        </authorList>
    </citation>
    <scope>NUCLEOTIDE SEQUENCE</scope>
    <source>
        <strain evidence="1">Duluth1</strain>
        <tissue evidence="1">Whole animal</tissue>
    </source>
</reference>
<evidence type="ECO:0000313" key="1">
    <source>
        <dbReference type="EMBL" id="KAH3805240.1"/>
    </source>
</evidence>
<dbReference type="EMBL" id="JAIWYP010000006">
    <property type="protein sequence ID" value="KAH3805240.1"/>
    <property type="molecule type" value="Genomic_DNA"/>
</dbReference>
<keyword evidence="2" id="KW-1185">Reference proteome</keyword>